<dbReference type="InterPro" id="IPR002110">
    <property type="entry name" value="Ankyrin_rpt"/>
</dbReference>
<sequence length="611" mass="68131">MAEATRQPEDDADREPVRPDPNSPNAMAATYFDVLPTEMLMKIADAMPAEDRIQVAFVFPHLFWNDNTLNLIALDANEQLSIPTYVYATLEKEQSRQPLIHAAISSGKFSVEQIGQMLDQYEEVCKQRQVDPNIFVNCTFPSNAPGGMPPLRQSMQRKLVSPLHVAVQAARLDVVKHLVRRGADVNQRHPNLAFDWMAPLEWAIHLADSRGRGNDAEETRQFEDIAIELVRSSRVTAYGDARFVRNGMAEVIRCGMERLAIRLLERFEELDTHGTEDRTSAAFRTQRSLILERALSSRHAQPALLRYMLDHGAQLQFNAGLLSTVTVTEAAVARAAPRHPGGGGPSAHVENAAAALRWEHEHGVPSLAAALRAVAYRAGDDLNIRVVMRLVRELVALGLVEAQRQMLRRAIEGGRRSVETRRWLLRNTAPEAGDAMCLGRAVYHWDRETAAFLQAAFLRGGRPVDEPLAPPRAGIGFGTGHLVRRDGWLDTPLTFAILQENYYEAARMLSYGADPARVPVAVRQSVRSVADAVRFGMLDPVDFVFHGIPDPDGSMPSREAAMFALDSVFVRFLDNPAYPLPEELHPNDRDAADGDIIVMWRRTRSSSLRSW</sequence>
<keyword evidence="4" id="KW-1185">Reference proteome</keyword>
<protein>
    <submittedName>
        <fullName evidence="3">Uncharacterized protein</fullName>
    </submittedName>
</protein>
<evidence type="ECO:0000313" key="3">
    <source>
        <dbReference type="EMBL" id="GAP87110.2"/>
    </source>
</evidence>
<evidence type="ECO:0000313" key="4">
    <source>
        <dbReference type="Proteomes" id="UP000054516"/>
    </source>
</evidence>
<dbReference type="OrthoDB" id="4764941at2759"/>
<dbReference type="Pfam" id="PF00023">
    <property type="entry name" value="Ank"/>
    <property type="match status" value="1"/>
</dbReference>
<dbReference type="EMBL" id="DF977470">
    <property type="protein sequence ID" value="GAP87110.2"/>
    <property type="molecule type" value="Genomic_DNA"/>
</dbReference>
<feature type="compositionally biased region" description="Basic and acidic residues" evidence="2">
    <location>
        <begin position="1"/>
        <end position="18"/>
    </location>
</feature>
<organism evidence="3">
    <name type="scientific">Rosellinia necatrix</name>
    <name type="common">White root-rot fungus</name>
    <dbReference type="NCBI Taxonomy" id="77044"/>
    <lineage>
        <taxon>Eukaryota</taxon>
        <taxon>Fungi</taxon>
        <taxon>Dikarya</taxon>
        <taxon>Ascomycota</taxon>
        <taxon>Pezizomycotina</taxon>
        <taxon>Sordariomycetes</taxon>
        <taxon>Xylariomycetidae</taxon>
        <taxon>Xylariales</taxon>
        <taxon>Xylariaceae</taxon>
        <taxon>Rosellinia</taxon>
    </lineage>
</organism>
<name>A0A1W2TG97_ROSNE</name>
<dbReference type="Gene3D" id="1.25.40.20">
    <property type="entry name" value="Ankyrin repeat-containing domain"/>
    <property type="match status" value="1"/>
</dbReference>
<dbReference type="SMART" id="SM00248">
    <property type="entry name" value="ANK"/>
    <property type="match status" value="3"/>
</dbReference>
<dbReference type="AlphaFoldDB" id="A0A1W2TG97"/>
<evidence type="ECO:0000256" key="1">
    <source>
        <dbReference type="PROSITE-ProRule" id="PRU00023"/>
    </source>
</evidence>
<accession>A0A1W2TG97</accession>
<feature type="repeat" description="ANK" evidence="1">
    <location>
        <begin position="158"/>
        <end position="190"/>
    </location>
</feature>
<reference evidence="3" key="1">
    <citation type="submission" date="2016-03" db="EMBL/GenBank/DDBJ databases">
        <title>Draft genome sequence of Rosellinia necatrix.</title>
        <authorList>
            <person name="Kanematsu S."/>
        </authorList>
    </citation>
    <scope>NUCLEOTIDE SEQUENCE [LARGE SCALE GENOMIC DNA]</scope>
    <source>
        <strain evidence="3">W97</strain>
    </source>
</reference>
<dbReference type="PROSITE" id="PS50088">
    <property type="entry name" value="ANK_REPEAT"/>
    <property type="match status" value="1"/>
</dbReference>
<proteinExistence type="predicted"/>
<evidence type="ECO:0000256" key="2">
    <source>
        <dbReference type="SAM" id="MobiDB-lite"/>
    </source>
</evidence>
<keyword evidence="1" id="KW-0040">ANK repeat</keyword>
<dbReference type="SUPFAM" id="SSF48403">
    <property type="entry name" value="Ankyrin repeat"/>
    <property type="match status" value="1"/>
</dbReference>
<feature type="region of interest" description="Disordered" evidence="2">
    <location>
        <begin position="1"/>
        <end position="25"/>
    </location>
</feature>
<dbReference type="Proteomes" id="UP000054516">
    <property type="component" value="Unassembled WGS sequence"/>
</dbReference>
<gene>
    <name evidence="3" type="ORF">SAMD00023353_2500180</name>
</gene>
<dbReference type="InterPro" id="IPR036770">
    <property type="entry name" value="Ankyrin_rpt-contain_sf"/>
</dbReference>
<dbReference type="PROSITE" id="PS50297">
    <property type="entry name" value="ANK_REP_REGION"/>
    <property type="match status" value="1"/>
</dbReference>